<sequence length="197" mass="19908">MTRTALATIAAAMLLTGCTQTYVSPVSVTRFVGAQPARLGQGTIVVRAAPGEPGDSLEFSAYTRAVAAELAQLGYQVVSGGTATQVAEVRASRVIDEPVNRRGPVNVGVGGSTGSYGSGIGVGVGLDLSGPPPQVASTQMGVIIRDNGTGQSLWEGRAQFSASANSDYADRAAAAAKMADALFSGFPGQSGETIEVE</sequence>
<dbReference type="InterPro" id="IPR025411">
    <property type="entry name" value="DUF4136"/>
</dbReference>
<name>A0A6I4USD5_9SPHN</name>
<evidence type="ECO:0000259" key="2">
    <source>
        <dbReference type="Pfam" id="PF13590"/>
    </source>
</evidence>
<dbReference type="PROSITE" id="PS51257">
    <property type="entry name" value="PROKAR_LIPOPROTEIN"/>
    <property type="match status" value="1"/>
</dbReference>
<feature type="chain" id="PRO_5026314172" evidence="1">
    <location>
        <begin position="24"/>
        <end position="197"/>
    </location>
</feature>
<keyword evidence="4" id="KW-1185">Reference proteome</keyword>
<gene>
    <name evidence="3" type="ORF">GRI75_02865</name>
</gene>
<dbReference type="Proteomes" id="UP000469159">
    <property type="component" value="Unassembled WGS sequence"/>
</dbReference>
<organism evidence="3 4">
    <name type="scientific">Croceibacterium soli</name>
    <dbReference type="NCBI Taxonomy" id="1739690"/>
    <lineage>
        <taxon>Bacteria</taxon>
        <taxon>Pseudomonadati</taxon>
        <taxon>Pseudomonadota</taxon>
        <taxon>Alphaproteobacteria</taxon>
        <taxon>Sphingomonadales</taxon>
        <taxon>Erythrobacteraceae</taxon>
        <taxon>Croceibacterium</taxon>
    </lineage>
</organism>
<evidence type="ECO:0000313" key="4">
    <source>
        <dbReference type="Proteomes" id="UP000469159"/>
    </source>
</evidence>
<dbReference type="AlphaFoldDB" id="A0A6I4USD5"/>
<feature type="signal peptide" evidence="1">
    <location>
        <begin position="1"/>
        <end position="23"/>
    </location>
</feature>
<reference evidence="3 4" key="1">
    <citation type="submission" date="2019-12" db="EMBL/GenBank/DDBJ databases">
        <title>Genomic-based taxomic classification of the family Erythrobacteraceae.</title>
        <authorList>
            <person name="Xu L."/>
        </authorList>
    </citation>
    <scope>NUCLEOTIDE SEQUENCE [LARGE SCALE GENOMIC DNA]</scope>
    <source>
        <strain evidence="3 4">MCCC 1K02066</strain>
    </source>
</reference>
<protein>
    <submittedName>
        <fullName evidence="3">DUF4136 domain-containing protein</fullName>
    </submittedName>
</protein>
<proteinExistence type="predicted"/>
<dbReference type="Pfam" id="PF13590">
    <property type="entry name" value="DUF4136"/>
    <property type="match status" value="1"/>
</dbReference>
<evidence type="ECO:0000256" key="1">
    <source>
        <dbReference type="SAM" id="SignalP"/>
    </source>
</evidence>
<evidence type="ECO:0000313" key="3">
    <source>
        <dbReference type="EMBL" id="MXP40589.1"/>
    </source>
</evidence>
<keyword evidence="1" id="KW-0732">Signal</keyword>
<accession>A0A6I4USD5</accession>
<dbReference type="OrthoDB" id="7428103at2"/>
<dbReference type="RefSeq" id="WP_160745404.1">
    <property type="nucleotide sequence ID" value="NZ_WTYK01000001.1"/>
</dbReference>
<feature type="domain" description="DUF4136" evidence="2">
    <location>
        <begin position="53"/>
        <end position="188"/>
    </location>
</feature>
<comment type="caution">
    <text evidence="3">The sequence shown here is derived from an EMBL/GenBank/DDBJ whole genome shotgun (WGS) entry which is preliminary data.</text>
</comment>
<dbReference type="EMBL" id="WTYK01000001">
    <property type="protein sequence ID" value="MXP40589.1"/>
    <property type="molecule type" value="Genomic_DNA"/>
</dbReference>